<dbReference type="InParanoid" id="C7QAW3"/>
<evidence type="ECO:0000259" key="2">
    <source>
        <dbReference type="SMART" id="SM00327"/>
    </source>
</evidence>
<dbReference type="OrthoDB" id="9790144at2"/>
<dbReference type="Proteomes" id="UP000000851">
    <property type="component" value="Chromosome"/>
</dbReference>
<dbReference type="eggNOG" id="COG2304">
    <property type="taxonomic scope" value="Bacteria"/>
</dbReference>
<accession>C7QAW3</accession>
<feature type="compositionally biased region" description="Basic and acidic residues" evidence="1">
    <location>
        <begin position="194"/>
        <end position="215"/>
    </location>
</feature>
<dbReference type="AlphaFoldDB" id="C7QAW3"/>
<dbReference type="KEGG" id="cai:Caci_5577"/>
<protein>
    <submittedName>
        <fullName evidence="3">von Willebrand factor type A</fullName>
    </submittedName>
</protein>
<dbReference type="SMART" id="SM00327">
    <property type="entry name" value="VWA"/>
    <property type="match status" value="1"/>
</dbReference>
<name>C7QAW3_CATAD</name>
<dbReference type="InterPro" id="IPR002035">
    <property type="entry name" value="VWF_A"/>
</dbReference>
<sequence>MPNPNLRHIVMVLDRSGSMQAVKNDTEGGLTAFLEAQKEIAGDTRVSLYHFSTTYEPVYENLALADVPEYTLEPRGNTALLDAIGRTITAVKAQIKAMDVEERPGEVVLVILTDGMENSSREYTLPEVKKLIEKRRAKGWQVVFLGADQDAITAAAGMGIGRETSLSYTARMTGQSMSTVARMMARGSASGKYEFTDAERKAARGESEADPKAQP</sequence>
<gene>
    <name evidence="3" type="ordered locus">Caci_5577</name>
</gene>
<dbReference type="STRING" id="479433.Caci_5577"/>
<dbReference type="RefSeq" id="WP_015794165.1">
    <property type="nucleotide sequence ID" value="NC_013131.1"/>
</dbReference>
<dbReference type="SUPFAM" id="SSF53300">
    <property type="entry name" value="vWA-like"/>
    <property type="match status" value="1"/>
</dbReference>
<dbReference type="EMBL" id="CP001700">
    <property type="protein sequence ID" value="ACU74436.1"/>
    <property type="molecule type" value="Genomic_DNA"/>
</dbReference>
<feature type="domain" description="VWFA" evidence="2">
    <location>
        <begin position="6"/>
        <end position="178"/>
    </location>
</feature>
<dbReference type="CDD" id="cd00198">
    <property type="entry name" value="vWFA"/>
    <property type="match status" value="1"/>
</dbReference>
<dbReference type="Gene3D" id="3.40.50.410">
    <property type="entry name" value="von Willebrand factor, type A domain"/>
    <property type="match status" value="1"/>
</dbReference>
<dbReference type="InterPro" id="IPR036465">
    <property type="entry name" value="vWFA_dom_sf"/>
</dbReference>
<proteinExistence type="predicted"/>
<evidence type="ECO:0000313" key="4">
    <source>
        <dbReference type="Proteomes" id="UP000000851"/>
    </source>
</evidence>
<keyword evidence="4" id="KW-1185">Reference proteome</keyword>
<evidence type="ECO:0000256" key="1">
    <source>
        <dbReference type="SAM" id="MobiDB-lite"/>
    </source>
</evidence>
<feature type="region of interest" description="Disordered" evidence="1">
    <location>
        <begin position="191"/>
        <end position="215"/>
    </location>
</feature>
<dbReference type="HOGENOM" id="CLU_080398_1_0_11"/>
<reference evidence="3 4" key="1">
    <citation type="journal article" date="2009" name="Stand. Genomic Sci.">
        <title>Complete genome sequence of Catenulispora acidiphila type strain (ID 139908).</title>
        <authorList>
            <person name="Copeland A."/>
            <person name="Lapidus A."/>
            <person name="Glavina Del Rio T."/>
            <person name="Nolan M."/>
            <person name="Lucas S."/>
            <person name="Chen F."/>
            <person name="Tice H."/>
            <person name="Cheng J.F."/>
            <person name="Bruce D."/>
            <person name="Goodwin L."/>
            <person name="Pitluck S."/>
            <person name="Mikhailova N."/>
            <person name="Pati A."/>
            <person name="Ivanova N."/>
            <person name="Mavromatis K."/>
            <person name="Chen A."/>
            <person name="Palaniappan K."/>
            <person name="Chain P."/>
            <person name="Land M."/>
            <person name="Hauser L."/>
            <person name="Chang Y.J."/>
            <person name="Jeffries C.D."/>
            <person name="Chertkov O."/>
            <person name="Brettin T."/>
            <person name="Detter J.C."/>
            <person name="Han C."/>
            <person name="Ali Z."/>
            <person name="Tindall B.J."/>
            <person name="Goker M."/>
            <person name="Bristow J."/>
            <person name="Eisen J.A."/>
            <person name="Markowitz V."/>
            <person name="Hugenholtz P."/>
            <person name="Kyrpides N.C."/>
            <person name="Klenk H.P."/>
        </authorList>
    </citation>
    <scope>NUCLEOTIDE SEQUENCE [LARGE SCALE GENOMIC DNA]</scope>
    <source>
        <strain evidence="4">DSM 44928 / JCM 14897 / NBRC 102108 / NRRL B-24433 / ID139908</strain>
    </source>
</reference>
<organism evidence="3 4">
    <name type="scientific">Catenulispora acidiphila (strain DSM 44928 / JCM 14897 / NBRC 102108 / NRRL B-24433 / ID139908)</name>
    <dbReference type="NCBI Taxonomy" id="479433"/>
    <lineage>
        <taxon>Bacteria</taxon>
        <taxon>Bacillati</taxon>
        <taxon>Actinomycetota</taxon>
        <taxon>Actinomycetes</taxon>
        <taxon>Catenulisporales</taxon>
        <taxon>Catenulisporaceae</taxon>
        <taxon>Catenulispora</taxon>
    </lineage>
</organism>
<evidence type="ECO:0000313" key="3">
    <source>
        <dbReference type="EMBL" id="ACU74436.1"/>
    </source>
</evidence>